<proteinExistence type="predicted"/>
<dbReference type="Proteomes" id="UP000010478">
    <property type="component" value="Chromosome"/>
</dbReference>
<dbReference type="OrthoDB" id="9808776at2"/>
<evidence type="ECO:0000313" key="1">
    <source>
        <dbReference type="EMBL" id="AFZ04971.1"/>
    </source>
</evidence>
<keyword evidence="2" id="KW-1185">Reference proteome</keyword>
<dbReference type="AlphaFoldDB" id="K9VAU5"/>
<dbReference type="HOGENOM" id="CLU_085858_3_0_3"/>
<dbReference type="PIRSF" id="PIRSF018957">
    <property type="entry name" value="UCP018957"/>
    <property type="match status" value="1"/>
</dbReference>
<dbReference type="PATRIC" id="fig|179408.3.peg.437"/>
<name>K9VAU5_9CYAN</name>
<sequence length="211" mass="23975">MKSTTRALKEWNVAVNALEQGQTIVLLRKGGIREQAGQFNVTDKVVLLYPTFEHQQPDLLKPEFAHQVKTVESGWHPEVITIGSWAEITDVFLVAWEPAITALFPYHIWNHNFVSDRLKWKQNLPIYILLLRAYRLAEIREIPYIPEYGGCRSWLDLADAISLEGSQAVLSDGEYIERSNEIRNLIANPANASGSQRVTTLTEGSEDFSPR</sequence>
<dbReference type="InterPro" id="IPR008307">
    <property type="entry name" value="UCP018957"/>
</dbReference>
<reference evidence="1 2" key="1">
    <citation type="submission" date="2012-05" db="EMBL/GenBank/DDBJ databases">
        <title>Finished chromosome of genome of Oscillatoria sp. PCC 7112.</title>
        <authorList>
            <consortium name="US DOE Joint Genome Institute"/>
            <person name="Gugger M."/>
            <person name="Coursin T."/>
            <person name="Rippka R."/>
            <person name="Tandeau De Marsac N."/>
            <person name="Huntemann M."/>
            <person name="Wei C.-L."/>
            <person name="Han J."/>
            <person name="Detter J.C."/>
            <person name="Han C."/>
            <person name="Tapia R."/>
            <person name="Davenport K."/>
            <person name="Daligault H."/>
            <person name="Erkkila T."/>
            <person name="Gu W."/>
            <person name="Munk A.C.C."/>
            <person name="Teshima H."/>
            <person name="Xu Y."/>
            <person name="Chain P."/>
            <person name="Chen A."/>
            <person name="Krypides N."/>
            <person name="Mavromatis K."/>
            <person name="Markowitz V."/>
            <person name="Szeto E."/>
            <person name="Ivanova N."/>
            <person name="Mikhailova N."/>
            <person name="Ovchinnikova G."/>
            <person name="Pagani I."/>
            <person name="Pati A."/>
            <person name="Goodwin L."/>
            <person name="Peters L."/>
            <person name="Pitluck S."/>
            <person name="Woyke T."/>
            <person name="Kerfeld C."/>
        </authorList>
    </citation>
    <scope>NUCLEOTIDE SEQUENCE [LARGE SCALE GENOMIC DNA]</scope>
    <source>
        <strain evidence="1 2">PCC 7112</strain>
    </source>
</reference>
<organism evidence="1 2">
    <name type="scientific">Phormidium nigroviride PCC 7112</name>
    <dbReference type="NCBI Taxonomy" id="179408"/>
    <lineage>
        <taxon>Bacteria</taxon>
        <taxon>Bacillati</taxon>
        <taxon>Cyanobacteriota</taxon>
        <taxon>Cyanophyceae</taxon>
        <taxon>Oscillatoriophycideae</taxon>
        <taxon>Oscillatoriales</taxon>
        <taxon>Oscillatoriaceae</taxon>
        <taxon>Phormidium</taxon>
    </lineage>
</organism>
<evidence type="ECO:0000313" key="2">
    <source>
        <dbReference type="Proteomes" id="UP000010478"/>
    </source>
</evidence>
<protein>
    <recommendedName>
        <fullName evidence="3">DUF1802 family protein</fullName>
    </recommendedName>
</protein>
<dbReference type="RefSeq" id="WP_015174306.1">
    <property type="nucleotide sequence ID" value="NC_019729.1"/>
</dbReference>
<gene>
    <name evidence="1" type="ORF">Osc7112_0352</name>
</gene>
<evidence type="ECO:0008006" key="3">
    <source>
        <dbReference type="Google" id="ProtNLM"/>
    </source>
</evidence>
<dbReference type="STRING" id="179408.Osc7112_0352"/>
<dbReference type="Pfam" id="PF08819">
    <property type="entry name" value="DUF1802"/>
    <property type="match status" value="1"/>
</dbReference>
<dbReference type="EMBL" id="CP003614">
    <property type="protein sequence ID" value="AFZ04971.1"/>
    <property type="molecule type" value="Genomic_DNA"/>
</dbReference>
<accession>K9VAU5</accession>
<dbReference type="eggNOG" id="COG4293">
    <property type="taxonomic scope" value="Bacteria"/>
</dbReference>
<dbReference type="InterPro" id="IPR014923">
    <property type="entry name" value="DUF1802"/>
</dbReference>
<dbReference type="KEGG" id="oni:Osc7112_0352"/>